<dbReference type="SUPFAM" id="SSF52980">
    <property type="entry name" value="Restriction endonuclease-like"/>
    <property type="match status" value="1"/>
</dbReference>
<dbReference type="InterPro" id="IPR011604">
    <property type="entry name" value="PDDEXK-like_dom_sf"/>
</dbReference>
<accession>A0A1X7SXN6</accession>
<reference evidence="1" key="1">
    <citation type="submission" date="2017-05" db="UniProtKB">
        <authorList>
            <consortium name="EnsemblMetazoa"/>
        </authorList>
    </citation>
    <scope>IDENTIFICATION</scope>
</reference>
<sequence length="68" mass="7417">MLKPTIRIILLIGDISIHRSGLVIHKDDISLACSLDGFVKYVAQDGSCHNGIVEYKCPFSLADQKDSG</sequence>
<dbReference type="InParanoid" id="A0A1X7SXN6"/>
<dbReference type="EnsemblMetazoa" id="Aqu2.1.06723_001">
    <property type="protein sequence ID" value="Aqu2.1.06723_001"/>
    <property type="gene ID" value="Aqu2.1.06723"/>
</dbReference>
<dbReference type="Gene3D" id="3.90.320.10">
    <property type="match status" value="1"/>
</dbReference>
<dbReference type="GO" id="GO:0006281">
    <property type="term" value="P:DNA repair"/>
    <property type="evidence" value="ECO:0007669"/>
    <property type="project" value="UniProtKB-ARBA"/>
</dbReference>
<evidence type="ECO:0000313" key="1">
    <source>
        <dbReference type="EnsemblMetazoa" id="Aqu2.1.06723_001"/>
    </source>
</evidence>
<proteinExistence type="predicted"/>
<dbReference type="AlphaFoldDB" id="A0A1X7SXN6"/>
<protein>
    <submittedName>
        <fullName evidence="1">Uncharacterized protein</fullName>
    </submittedName>
</protein>
<name>A0A1X7SXN6_AMPQE</name>
<dbReference type="InterPro" id="IPR011335">
    <property type="entry name" value="Restrct_endonuc-II-like"/>
</dbReference>
<organism evidence="1">
    <name type="scientific">Amphimedon queenslandica</name>
    <name type="common">Sponge</name>
    <dbReference type="NCBI Taxonomy" id="400682"/>
    <lineage>
        <taxon>Eukaryota</taxon>
        <taxon>Metazoa</taxon>
        <taxon>Porifera</taxon>
        <taxon>Demospongiae</taxon>
        <taxon>Heteroscleromorpha</taxon>
        <taxon>Haplosclerida</taxon>
        <taxon>Niphatidae</taxon>
        <taxon>Amphimedon</taxon>
    </lineage>
</organism>